<organism evidence="11">
    <name type="scientific">Anguilla anguilla</name>
    <name type="common">European freshwater eel</name>
    <name type="synonym">Muraena anguilla</name>
    <dbReference type="NCBI Taxonomy" id="7936"/>
    <lineage>
        <taxon>Eukaryota</taxon>
        <taxon>Metazoa</taxon>
        <taxon>Chordata</taxon>
        <taxon>Craniata</taxon>
        <taxon>Vertebrata</taxon>
        <taxon>Euteleostomi</taxon>
        <taxon>Actinopterygii</taxon>
        <taxon>Neopterygii</taxon>
        <taxon>Teleostei</taxon>
        <taxon>Anguilliformes</taxon>
        <taxon>Anguillidae</taxon>
        <taxon>Anguilla</taxon>
    </lineage>
</organism>
<evidence type="ECO:0000256" key="9">
    <source>
        <dbReference type="PROSITE-ProRule" id="PRU01172"/>
    </source>
</evidence>
<dbReference type="InterPro" id="IPR013320">
    <property type="entry name" value="ConA-like_dom_sf"/>
</dbReference>
<dbReference type="PANTHER" id="PTHR45869">
    <property type="entry name" value="C-REACTIVE PROTEIN-RELATED"/>
    <property type="match status" value="1"/>
</dbReference>
<evidence type="ECO:0000256" key="8">
    <source>
        <dbReference type="ARBA" id="ARBA00038102"/>
    </source>
</evidence>
<proteinExistence type="inferred from homology"/>
<evidence type="ECO:0000256" key="5">
    <source>
        <dbReference type="ARBA" id="ARBA00022729"/>
    </source>
</evidence>
<accession>A0A0E9X2E7</accession>
<dbReference type="Pfam" id="PF00354">
    <property type="entry name" value="Pentaxin"/>
    <property type="match status" value="1"/>
</dbReference>
<evidence type="ECO:0000256" key="4">
    <source>
        <dbReference type="ARBA" id="ARBA00022723"/>
    </source>
</evidence>
<comment type="subcellular location">
    <subcellularLocation>
        <location evidence="2">Secreted</location>
    </subcellularLocation>
</comment>
<dbReference type="PROSITE" id="PS51828">
    <property type="entry name" value="PTX_2"/>
    <property type="match status" value="1"/>
</dbReference>
<evidence type="ECO:0000256" key="7">
    <source>
        <dbReference type="ARBA" id="ARBA00023157"/>
    </source>
</evidence>
<evidence type="ECO:0000313" key="11">
    <source>
        <dbReference type="EMBL" id="JAH96646.1"/>
    </source>
</evidence>
<dbReference type="InterPro" id="IPR001759">
    <property type="entry name" value="PTX_dom"/>
</dbReference>
<dbReference type="AlphaFoldDB" id="A0A0E9X2E7"/>
<comment type="similarity">
    <text evidence="8">Belongs to the pentraxin family.</text>
</comment>
<comment type="caution">
    <text evidence="9">Lacks conserved residue(s) required for the propagation of feature annotation.</text>
</comment>
<evidence type="ECO:0000256" key="3">
    <source>
        <dbReference type="ARBA" id="ARBA00022525"/>
    </source>
</evidence>
<dbReference type="GO" id="GO:0046872">
    <property type="term" value="F:metal ion binding"/>
    <property type="evidence" value="ECO:0007669"/>
    <property type="project" value="UniProtKB-KW"/>
</dbReference>
<evidence type="ECO:0000256" key="6">
    <source>
        <dbReference type="ARBA" id="ARBA00022837"/>
    </source>
</evidence>
<sequence>MSEHQEGQTFFSLSLASISVASLSLNGSGGHLMLTVGGYFETFQRFFPVSPVNMPWTGLCSTWMSSSGMAQLWMNGMTSVRKGIWRNQVFTGQPVLTIYGLVGQVTDVHVWNYVLSPANIAGYSKGSAVAEGTVLSWRKAQYNSGGYVILEPMLFSAGLPCCALPASPGKVLS</sequence>
<keyword evidence="4" id="KW-0479">Metal-binding</keyword>
<dbReference type="Gene3D" id="2.60.120.200">
    <property type="match status" value="1"/>
</dbReference>
<evidence type="ECO:0000256" key="2">
    <source>
        <dbReference type="ARBA" id="ARBA00004613"/>
    </source>
</evidence>
<feature type="domain" description="Pentraxin (PTX)" evidence="10">
    <location>
        <begin position="1"/>
        <end position="156"/>
    </location>
</feature>
<keyword evidence="5" id="KW-0732">Signal</keyword>
<keyword evidence="6" id="KW-0106">Calcium</keyword>
<dbReference type="SMART" id="SM00159">
    <property type="entry name" value="PTX"/>
    <property type="match status" value="1"/>
</dbReference>
<comment type="cofactor">
    <cofactor evidence="1">
        <name>Ca(2+)</name>
        <dbReference type="ChEBI" id="CHEBI:29108"/>
    </cofactor>
</comment>
<keyword evidence="7" id="KW-1015">Disulfide bond</keyword>
<dbReference type="GO" id="GO:0005576">
    <property type="term" value="C:extracellular region"/>
    <property type="evidence" value="ECO:0007669"/>
    <property type="project" value="UniProtKB-SubCell"/>
</dbReference>
<dbReference type="EMBL" id="GBXM01011931">
    <property type="protein sequence ID" value="JAH96646.1"/>
    <property type="molecule type" value="Transcribed_RNA"/>
</dbReference>
<keyword evidence="3" id="KW-0964">Secreted</keyword>
<dbReference type="SUPFAM" id="SSF49899">
    <property type="entry name" value="Concanavalin A-like lectins/glucanases"/>
    <property type="match status" value="1"/>
</dbReference>
<dbReference type="PANTHER" id="PTHR45869:SF7">
    <property type="entry name" value="C-REACTIVE PROTEIN"/>
    <property type="match status" value="1"/>
</dbReference>
<dbReference type="InterPro" id="IPR051005">
    <property type="entry name" value="Pentraxin_domain"/>
</dbReference>
<protein>
    <recommendedName>
        <fullName evidence="10">Pentraxin (PTX) domain-containing protein</fullName>
    </recommendedName>
</protein>
<reference evidence="11" key="1">
    <citation type="submission" date="2014-11" db="EMBL/GenBank/DDBJ databases">
        <authorList>
            <person name="Amaro Gonzalez C."/>
        </authorList>
    </citation>
    <scope>NUCLEOTIDE SEQUENCE</scope>
</reference>
<evidence type="ECO:0000259" key="10">
    <source>
        <dbReference type="PROSITE" id="PS51828"/>
    </source>
</evidence>
<evidence type="ECO:0000256" key="1">
    <source>
        <dbReference type="ARBA" id="ARBA00001913"/>
    </source>
</evidence>
<reference evidence="11" key="2">
    <citation type="journal article" date="2015" name="Fish Shellfish Immunol.">
        <title>Early steps in the European eel (Anguilla anguilla)-Vibrio vulnificus interaction in the gills: Role of the RtxA13 toxin.</title>
        <authorList>
            <person name="Callol A."/>
            <person name="Pajuelo D."/>
            <person name="Ebbesson L."/>
            <person name="Teles M."/>
            <person name="MacKenzie S."/>
            <person name="Amaro C."/>
        </authorList>
    </citation>
    <scope>NUCLEOTIDE SEQUENCE</scope>
</reference>
<name>A0A0E9X2E7_ANGAN</name>